<accession>A0AAD5QL77</accession>
<comment type="caution">
    <text evidence="1">Lacks conserved residue(s) required for the propagation of feature annotation.</text>
</comment>
<dbReference type="InterPro" id="IPR052970">
    <property type="entry name" value="Inner_ear_hair_cell_LOXHD"/>
</dbReference>
<comment type="caution">
    <text evidence="3">The sequence shown here is derived from an EMBL/GenBank/DDBJ whole genome shotgun (WGS) entry which is preliminary data.</text>
</comment>
<dbReference type="Proteomes" id="UP001196413">
    <property type="component" value="Unassembled WGS sequence"/>
</dbReference>
<evidence type="ECO:0000313" key="3">
    <source>
        <dbReference type="EMBL" id="KAJ1356113.1"/>
    </source>
</evidence>
<dbReference type="SUPFAM" id="SSF49723">
    <property type="entry name" value="Lipase/lipooxygenase domain (PLAT/LH2 domain)"/>
    <property type="match status" value="1"/>
</dbReference>
<dbReference type="Gene3D" id="2.60.60.20">
    <property type="entry name" value="PLAT/LH2 domain"/>
    <property type="match status" value="1"/>
</dbReference>
<dbReference type="PANTHER" id="PTHR45901:SF7">
    <property type="entry name" value="OXYGEN-REGULATED PROTEIN 1"/>
    <property type="match status" value="1"/>
</dbReference>
<evidence type="ECO:0000256" key="1">
    <source>
        <dbReference type="PROSITE-ProRule" id="PRU00152"/>
    </source>
</evidence>
<proteinExistence type="predicted"/>
<dbReference type="PANTHER" id="PTHR45901">
    <property type="entry name" value="PROTEIN CBG12474"/>
    <property type="match status" value="1"/>
</dbReference>
<evidence type="ECO:0000313" key="4">
    <source>
        <dbReference type="Proteomes" id="UP001196413"/>
    </source>
</evidence>
<keyword evidence="4" id="KW-1185">Reference proteome</keyword>
<protein>
    <recommendedName>
        <fullName evidence="2">PLAT domain-containing protein</fullName>
    </recommendedName>
</protein>
<feature type="domain" description="PLAT" evidence="2">
    <location>
        <begin position="87"/>
        <end position="195"/>
    </location>
</feature>
<sequence length="195" mass="22050">MSYHPQGSDNNQYAYEMKGTSIGNLQKLRIGVGEFKDAENFYIKKMRLENRSTKTMVRFPSVDTEFEKNQVYEFSPVYPDIQPTPNILYTITLTTSASTGSFYAVINIIGEEGDSGMRKFHDEDQFTQGSHRKFDVDAINLGPLKEVDVLIEGDENSSWIVDIVVGMADNSTQYATNLVTIPAPDQLVRFALQQR</sequence>
<evidence type="ECO:0000259" key="2">
    <source>
        <dbReference type="PROSITE" id="PS50095"/>
    </source>
</evidence>
<dbReference type="AlphaFoldDB" id="A0AAD5QL77"/>
<dbReference type="InterPro" id="IPR036392">
    <property type="entry name" value="PLAT/LH2_dom_sf"/>
</dbReference>
<reference evidence="3" key="1">
    <citation type="submission" date="2021-06" db="EMBL/GenBank/DDBJ databases">
        <title>Parelaphostrongylus tenuis whole genome reference sequence.</title>
        <authorList>
            <person name="Garwood T.J."/>
            <person name="Larsen P.A."/>
            <person name="Fountain-Jones N.M."/>
            <person name="Garbe J.R."/>
            <person name="Macchietto M.G."/>
            <person name="Kania S.A."/>
            <person name="Gerhold R.W."/>
            <person name="Richards J.E."/>
            <person name="Wolf T.M."/>
        </authorList>
    </citation>
    <scope>NUCLEOTIDE SEQUENCE</scope>
    <source>
        <strain evidence="3">MNPRO001-30</strain>
        <tissue evidence="3">Meninges</tissue>
    </source>
</reference>
<dbReference type="EMBL" id="JAHQIW010002694">
    <property type="protein sequence ID" value="KAJ1356113.1"/>
    <property type="molecule type" value="Genomic_DNA"/>
</dbReference>
<dbReference type="PROSITE" id="PS50095">
    <property type="entry name" value="PLAT"/>
    <property type="match status" value="1"/>
</dbReference>
<gene>
    <name evidence="3" type="ORF">KIN20_013757</name>
</gene>
<dbReference type="InterPro" id="IPR001024">
    <property type="entry name" value="PLAT/LH2_dom"/>
</dbReference>
<name>A0AAD5QL77_PARTN</name>
<organism evidence="3 4">
    <name type="scientific">Parelaphostrongylus tenuis</name>
    <name type="common">Meningeal worm</name>
    <dbReference type="NCBI Taxonomy" id="148309"/>
    <lineage>
        <taxon>Eukaryota</taxon>
        <taxon>Metazoa</taxon>
        <taxon>Ecdysozoa</taxon>
        <taxon>Nematoda</taxon>
        <taxon>Chromadorea</taxon>
        <taxon>Rhabditida</taxon>
        <taxon>Rhabditina</taxon>
        <taxon>Rhabditomorpha</taxon>
        <taxon>Strongyloidea</taxon>
        <taxon>Metastrongylidae</taxon>
        <taxon>Parelaphostrongylus</taxon>
    </lineage>
</organism>